<feature type="domain" description="SGNH hydrolase-type esterase" evidence="2">
    <location>
        <begin position="202"/>
        <end position="400"/>
    </location>
</feature>
<evidence type="ECO:0000256" key="1">
    <source>
        <dbReference type="SAM" id="SignalP"/>
    </source>
</evidence>
<dbReference type="EMBL" id="QFYR01000001">
    <property type="protein sequence ID" value="RAK57216.1"/>
    <property type="molecule type" value="Genomic_DNA"/>
</dbReference>
<gene>
    <name evidence="3" type="ORF">DJ018_04500</name>
</gene>
<feature type="chain" id="PRO_5016389288" evidence="1">
    <location>
        <begin position="23"/>
        <end position="415"/>
    </location>
</feature>
<comment type="caution">
    <text evidence="3">The sequence shown here is derived from an EMBL/GenBank/DDBJ whole genome shotgun (WGS) entry which is preliminary data.</text>
</comment>
<evidence type="ECO:0000259" key="2">
    <source>
        <dbReference type="Pfam" id="PF13472"/>
    </source>
</evidence>
<evidence type="ECO:0000313" key="3">
    <source>
        <dbReference type="EMBL" id="RAK57216.1"/>
    </source>
</evidence>
<name>A0A328AU52_9CAUL</name>
<evidence type="ECO:0000313" key="4">
    <source>
        <dbReference type="Proteomes" id="UP000249725"/>
    </source>
</evidence>
<dbReference type="InterPro" id="IPR013830">
    <property type="entry name" value="SGNH_hydro"/>
</dbReference>
<keyword evidence="4" id="KW-1185">Reference proteome</keyword>
<accession>A0A328AU52</accession>
<feature type="signal peptide" evidence="1">
    <location>
        <begin position="1"/>
        <end position="22"/>
    </location>
</feature>
<reference evidence="4" key="1">
    <citation type="submission" date="2018-05" db="EMBL/GenBank/DDBJ databases">
        <authorList>
            <person name="Li X."/>
        </authorList>
    </citation>
    <scope>NUCLEOTIDE SEQUENCE [LARGE SCALE GENOMIC DNA]</scope>
    <source>
        <strain evidence="4">YIM 73061</strain>
    </source>
</reference>
<dbReference type="RefSeq" id="WP_111513668.1">
    <property type="nucleotide sequence ID" value="NZ_QFYR01000001.1"/>
</dbReference>
<dbReference type="Gene3D" id="3.40.50.1110">
    <property type="entry name" value="SGNH hydrolase"/>
    <property type="match status" value="1"/>
</dbReference>
<organism evidence="3 4">
    <name type="scientific">Phenylobacterium deserti</name>
    <dbReference type="NCBI Taxonomy" id="1914756"/>
    <lineage>
        <taxon>Bacteria</taxon>
        <taxon>Pseudomonadati</taxon>
        <taxon>Pseudomonadota</taxon>
        <taxon>Alphaproteobacteria</taxon>
        <taxon>Caulobacterales</taxon>
        <taxon>Caulobacteraceae</taxon>
        <taxon>Phenylobacterium</taxon>
    </lineage>
</organism>
<dbReference type="InterPro" id="IPR036514">
    <property type="entry name" value="SGNH_hydro_sf"/>
</dbReference>
<dbReference type="PANTHER" id="PTHR43784:SF2">
    <property type="entry name" value="GDSL-LIKE LIPASE_ACYLHYDROLASE, PUTATIVE (AFU_ORTHOLOGUE AFUA_2G00820)-RELATED"/>
    <property type="match status" value="1"/>
</dbReference>
<dbReference type="AlphaFoldDB" id="A0A328AU52"/>
<proteinExistence type="predicted"/>
<dbReference type="SUPFAM" id="SSF52266">
    <property type="entry name" value="SGNH hydrolase"/>
    <property type="match status" value="1"/>
</dbReference>
<keyword evidence="1" id="KW-0732">Signal</keyword>
<protein>
    <submittedName>
        <fullName evidence="3">SGNH/GDSL hydrolase family protein</fullName>
    </submittedName>
</protein>
<dbReference type="Proteomes" id="UP000249725">
    <property type="component" value="Unassembled WGS sequence"/>
</dbReference>
<dbReference type="PANTHER" id="PTHR43784">
    <property type="entry name" value="GDSL-LIKE LIPASE/ACYLHYDROLASE, PUTATIVE (AFU_ORTHOLOGUE AFUA_2G00820)-RELATED"/>
    <property type="match status" value="1"/>
</dbReference>
<dbReference type="GO" id="GO:0016788">
    <property type="term" value="F:hydrolase activity, acting on ester bonds"/>
    <property type="evidence" value="ECO:0007669"/>
    <property type="project" value="UniProtKB-ARBA"/>
</dbReference>
<dbReference type="Pfam" id="PF13472">
    <property type="entry name" value="Lipase_GDSL_2"/>
    <property type="match status" value="1"/>
</dbReference>
<dbReference type="OrthoDB" id="1828825at2"/>
<dbReference type="InterPro" id="IPR053140">
    <property type="entry name" value="GDSL_Rv0518-like"/>
</dbReference>
<dbReference type="CDD" id="cd01830">
    <property type="entry name" value="XynE_like"/>
    <property type="match status" value="1"/>
</dbReference>
<keyword evidence="3" id="KW-0378">Hydrolase</keyword>
<sequence length="415" mass="43988">MKPVRALLGLALAAALALPTHAAPAAKSRWIGGWTAGLMSDPKGALPEGAEDVTLRQVVRVTAGGGRIRLRLTNAFGTTPLVVDSVRVGLAGERATAQVLAGSDKPVTFSGRAQVIVPAGASYLSDPIALPVKPLTRLAVSFHLPKRPSESTLHWVANTTGWLAKGDRTANADLADAQKIDHWHNLAGVEVEADARASVVLAFGDSITDGHGATPNLDDRWTDVLAQRLQADPRARHIAVLNTGISGNRLLSSGSNPGGLSRLDRDVFSQPGVKTIILLLGINDIGALSREPGPITPEKRQAVVEGLAAGYTQVIERAHAKGIKVIGATLLPFAGNKYYRSDAEADADRQAVNRWIRTSGAFDAVIDFDQITRDPARPLNMRSEYDSGDLLHPGPAGYRAMGEAIPLDLLLKFSK</sequence>